<evidence type="ECO:0000313" key="2">
    <source>
        <dbReference type="Proteomes" id="UP000236291"/>
    </source>
</evidence>
<dbReference type="Proteomes" id="UP000236291">
    <property type="component" value="Unassembled WGS sequence"/>
</dbReference>
<comment type="caution">
    <text evidence="1">The sequence shown here is derived from an EMBL/GenBank/DDBJ whole genome shotgun (WGS) entry which is preliminary data.</text>
</comment>
<name>A0A2K3LYP2_TRIPR</name>
<protein>
    <submittedName>
        <fullName evidence="1">Uncharacterized protein</fullName>
    </submittedName>
</protein>
<gene>
    <name evidence="1" type="ORF">L195_g039698</name>
</gene>
<reference evidence="1 2" key="2">
    <citation type="journal article" date="2017" name="Front. Plant Sci.">
        <title>Gene Classification and Mining of Molecular Markers Useful in Red Clover (Trifolium pratense) Breeding.</title>
        <authorList>
            <person name="Istvanek J."/>
            <person name="Dluhosova J."/>
            <person name="Dluhos P."/>
            <person name="Patkova L."/>
            <person name="Nedelnik J."/>
            <person name="Repkova J."/>
        </authorList>
    </citation>
    <scope>NUCLEOTIDE SEQUENCE [LARGE SCALE GENOMIC DNA]</scope>
    <source>
        <strain evidence="2">cv. Tatra</strain>
        <tissue evidence="1">Young leaves</tissue>
    </source>
</reference>
<organism evidence="1 2">
    <name type="scientific">Trifolium pratense</name>
    <name type="common">Red clover</name>
    <dbReference type="NCBI Taxonomy" id="57577"/>
    <lineage>
        <taxon>Eukaryota</taxon>
        <taxon>Viridiplantae</taxon>
        <taxon>Streptophyta</taxon>
        <taxon>Embryophyta</taxon>
        <taxon>Tracheophyta</taxon>
        <taxon>Spermatophyta</taxon>
        <taxon>Magnoliopsida</taxon>
        <taxon>eudicotyledons</taxon>
        <taxon>Gunneridae</taxon>
        <taxon>Pentapetalae</taxon>
        <taxon>rosids</taxon>
        <taxon>fabids</taxon>
        <taxon>Fabales</taxon>
        <taxon>Fabaceae</taxon>
        <taxon>Papilionoideae</taxon>
        <taxon>50 kb inversion clade</taxon>
        <taxon>NPAAA clade</taxon>
        <taxon>Hologalegina</taxon>
        <taxon>IRL clade</taxon>
        <taxon>Trifolieae</taxon>
        <taxon>Trifolium</taxon>
    </lineage>
</organism>
<dbReference type="EMBL" id="ASHM01044609">
    <property type="protein sequence ID" value="PNX83654.1"/>
    <property type="molecule type" value="Genomic_DNA"/>
</dbReference>
<accession>A0A2K3LYP2</accession>
<reference evidence="1 2" key="1">
    <citation type="journal article" date="2014" name="Am. J. Bot.">
        <title>Genome assembly and annotation for red clover (Trifolium pratense; Fabaceae).</title>
        <authorList>
            <person name="Istvanek J."/>
            <person name="Jaros M."/>
            <person name="Krenek A."/>
            <person name="Repkova J."/>
        </authorList>
    </citation>
    <scope>NUCLEOTIDE SEQUENCE [LARGE SCALE GENOMIC DNA]</scope>
    <source>
        <strain evidence="2">cv. Tatra</strain>
        <tissue evidence="1">Young leaves</tissue>
    </source>
</reference>
<dbReference type="AlphaFoldDB" id="A0A2K3LYP2"/>
<feature type="non-terminal residue" evidence="1">
    <location>
        <position position="1"/>
    </location>
</feature>
<evidence type="ECO:0000313" key="1">
    <source>
        <dbReference type="EMBL" id="PNX83654.1"/>
    </source>
</evidence>
<proteinExistence type="predicted"/>
<sequence>GVAQGVLGMRLSRWSNMRSYGISAKGFRTTLGHWLTLMQARFRHEILEMIEFQVKQNLGMI</sequence>